<protein>
    <submittedName>
        <fullName evidence="5">Family 31 glycosyl hydrolase, alpha-glucosidase</fullName>
    </submittedName>
</protein>
<dbReference type="STRING" id="446469.Sked_15100"/>
<evidence type="ECO:0000259" key="3">
    <source>
        <dbReference type="Pfam" id="PF01055"/>
    </source>
</evidence>
<dbReference type="Gene3D" id="2.60.40.1180">
    <property type="entry name" value="Golgi alpha-mannosidase II"/>
    <property type="match status" value="2"/>
</dbReference>
<dbReference type="InterPro" id="IPR013780">
    <property type="entry name" value="Glyco_hydro_b"/>
</dbReference>
<organism evidence="5 6">
    <name type="scientific">Sanguibacter keddieii (strain ATCC 51767 / DSM 10542 / NCFB 3025 / ST-74)</name>
    <dbReference type="NCBI Taxonomy" id="446469"/>
    <lineage>
        <taxon>Bacteria</taxon>
        <taxon>Bacillati</taxon>
        <taxon>Actinomycetota</taxon>
        <taxon>Actinomycetes</taxon>
        <taxon>Micrococcales</taxon>
        <taxon>Sanguibacteraceae</taxon>
        <taxon>Sanguibacter</taxon>
    </lineage>
</organism>
<reference evidence="5 6" key="1">
    <citation type="journal article" date="2009" name="Stand. Genomic Sci.">
        <title>Complete genome sequence of Sanguibacter keddieii type strain (ST-74).</title>
        <authorList>
            <person name="Ivanova N."/>
            <person name="Sikorski J."/>
            <person name="Sims D."/>
            <person name="Brettin T."/>
            <person name="Detter J.C."/>
            <person name="Han C."/>
            <person name="Lapidus A."/>
            <person name="Copeland A."/>
            <person name="Glavina Del Rio T."/>
            <person name="Nolan M."/>
            <person name="Chen F."/>
            <person name="Lucas S."/>
            <person name="Tice H."/>
            <person name="Cheng J.F."/>
            <person name="Bruce D."/>
            <person name="Goodwin L."/>
            <person name="Pitluck S."/>
            <person name="Pati A."/>
            <person name="Mavromatis K."/>
            <person name="Chen A."/>
            <person name="Palaniappan K."/>
            <person name="D'haeseleer P."/>
            <person name="Chain P."/>
            <person name="Bristow J."/>
            <person name="Eisen J.A."/>
            <person name="Markowitz V."/>
            <person name="Hugenholtz P."/>
            <person name="Goker M."/>
            <person name="Pukall R."/>
            <person name="Klenk H.P."/>
            <person name="Kyrpides N.C."/>
        </authorList>
    </citation>
    <scope>NUCLEOTIDE SEQUENCE [LARGE SCALE GENOMIC DNA]</scope>
    <source>
        <strain evidence="6">ATCC 51767 / DSM 10542 / NCFB 3025 / ST-74</strain>
    </source>
</reference>
<comment type="similarity">
    <text evidence="1 2">Belongs to the glycosyl hydrolase 31 family.</text>
</comment>
<dbReference type="Gene3D" id="3.20.20.80">
    <property type="entry name" value="Glycosidases"/>
    <property type="match status" value="1"/>
</dbReference>
<dbReference type="HOGENOM" id="CLU_005043_1_0_11"/>
<evidence type="ECO:0000256" key="1">
    <source>
        <dbReference type="ARBA" id="ARBA00007806"/>
    </source>
</evidence>
<dbReference type="InterPro" id="IPR000322">
    <property type="entry name" value="Glyco_hydro_31_TIM"/>
</dbReference>
<keyword evidence="2" id="KW-0326">Glycosidase</keyword>
<evidence type="ECO:0000313" key="6">
    <source>
        <dbReference type="Proteomes" id="UP000000322"/>
    </source>
</evidence>
<dbReference type="InterPro" id="IPR017853">
    <property type="entry name" value="GH"/>
</dbReference>
<dbReference type="GO" id="GO:0005975">
    <property type="term" value="P:carbohydrate metabolic process"/>
    <property type="evidence" value="ECO:0007669"/>
    <property type="project" value="InterPro"/>
</dbReference>
<feature type="domain" description="Glycosyl hydrolase family 31 C-terminal" evidence="4">
    <location>
        <begin position="516"/>
        <end position="603"/>
    </location>
</feature>
<dbReference type="RefSeq" id="WP_012866515.1">
    <property type="nucleotide sequence ID" value="NC_013521.1"/>
</dbReference>
<dbReference type="Proteomes" id="UP000000322">
    <property type="component" value="Chromosome"/>
</dbReference>
<dbReference type="EMBL" id="CP001819">
    <property type="protein sequence ID" value="ACZ21446.1"/>
    <property type="molecule type" value="Genomic_DNA"/>
</dbReference>
<dbReference type="GO" id="GO:0006491">
    <property type="term" value="P:N-glycan processing"/>
    <property type="evidence" value="ECO:0007669"/>
    <property type="project" value="TreeGrafter"/>
</dbReference>
<dbReference type="InterPro" id="IPR048395">
    <property type="entry name" value="Glyco_hydro_31_C"/>
</dbReference>
<dbReference type="KEGG" id="ske:Sked_15100"/>
<proteinExistence type="inferred from homology"/>
<evidence type="ECO:0000313" key="5">
    <source>
        <dbReference type="EMBL" id="ACZ21446.1"/>
    </source>
</evidence>
<dbReference type="Pfam" id="PF01055">
    <property type="entry name" value="Glyco_hydro_31_2nd"/>
    <property type="match status" value="1"/>
</dbReference>
<name>D1BFT5_SANKS</name>
<dbReference type="PANTHER" id="PTHR22762:SF89">
    <property type="entry name" value="ALPHA-XYLOSIDASE"/>
    <property type="match status" value="1"/>
</dbReference>
<accession>D1BFT5</accession>
<dbReference type="SUPFAM" id="SSF51445">
    <property type="entry name" value="(Trans)glycosidases"/>
    <property type="match status" value="1"/>
</dbReference>
<sequence>MSDHQTTSTEHLRAADPRAVVQGPGYRITVLTSRMLRLEHSPDGTFEDRPTQLVRDRAFDVPEFGVRETETGLELWTEHLHLRYDRGPFTPSGLAVSMRQKAQGAHFTTWTYGDPAWGTGAHPSNLGGTARTLDDVDGATPIETGLLSTDGYTVVDDSTSLALDATGWPVPREGGDDLYFFGYGRDFTDALADWFRLTGPSPMLPRWTLGNWWSRFHDYTTDSYLALMDRFADEGIPFSVAVIDMDWHVTDIDPAIGSGWTGYTWNTEFFPDPEAFLRGLHDRHLRTALNVHPADGVRRHEDAYVAMATELGLDPEAGAAIGFDIGSRAFADAYLRHLHHPHEEIGVDFWWLDWQSGSASRTAGLDPLWALNELHYADSGRDGERPLTFSRYAGLGSHRTPVGFSGDTIATWDSLAFQPRFTSTAANVGYFWWSHDIGGHFGGARDDELSARWYQFGAFSPVNRLHSSKSPFGSKEPWRFTEPVRRVMTEFLRLRHRLVPYLYTAMWDSRTHGVGPVRPMYHDHPREQRAFEVPDQYMFGADLLVAPVVVPLDAQTRLAAVPVWLPAGEWVDVFTGRRYDGGRDLVVHRSLEQMPVFARAGSLVVLADDLTADTGARAESVLVRVFPGADGTTRLVEDDGQARPGLADQQVTVLRQTSTDDETAGTTSVVVSVDVPTGPGVLLHRTVRVELVGVADVASAVVRTVGGEASVSVEPGETGAVLDLGTVDLTEGLTLTLDDVRQAPRDLEAAFFTIVDDALVAYDLKRAVMDAQSALDGAALIAALHRLDLPGNLFGALVEQVAATTGTGADTRRVNP</sequence>
<evidence type="ECO:0000256" key="2">
    <source>
        <dbReference type="RuleBase" id="RU361185"/>
    </source>
</evidence>
<dbReference type="eggNOG" id="COG1501">
    <property type="taxonomic scope" value="Bacteria"/>
</dbReference>
<dbReference type="SUPFAM" id="SSF51011">
    <property type="entry name" value="Glycosyl hydrolase domain"/>
    <property type="match status" value="1"/>
</dbReference>
<keyword evidence="2 5" id="KW-0378">Hydrolase</keyword>
<dbReference type="PANTHER" id="PTHR22762">
    <property type="entry name" value="ALPHA-GLUCOSIDASE"/>
    <property type="match status" value="1"/>
</dbReference>
<dbReference type="CAZy" id="GH31">
    <property type="family name" value="Glycoside Hydrolase Family 31"/>
</dbReference>
<dbReference type="Pfam" id="PF21365">
    <property type="entry name" value="Glyco_hydro_31_3rd"/>
    <property type="match status" value="1"/>
</dbReference>
<dbReference type="AlphaFoldDB" id="D1BFT5"/>
<dbReference type="OrthoDB" id="176168at2"/>
<dbReference type="CDD" id="cd06595">
    <property type="entry name" value="GH31_u1"/>
    <property type="match status" value="1"/>
</dbReference>
<dbReference type="GO" id="GO:0090599">
    <property type="term" value="F:alpha-glucosidase activity"/>
    <property type="evidence" value="ECO:0007669"/>
    <property type="project" value="TreeGrafter"/>
</dbReference>
<gene>
    <name evidence="5" type="ordered locus">Sked_15100</name>
</gene>
<evidence type="ECO:0000259" key="4">
    <source>
        <dbReference type="Pfam" id="PF21365"/>
    </source>
</evidence>
<keyword evidence="6" id="KW-1185">Reference proteome</keyword>
<feature type="domain" description="Glycoside hydrolase family 31 TIM barrel" evidence="3">
    <location>
        <begin position="202"/>
        <end position="505"/>
    </location>
</feature>